<dbReference type="PANTHER" id="PTHR37984:SF5">
    <property type="entry name" value="PROTEIN NYNRIN-LIKE"/>
    <property type="match status" value="1"/>
</dbReference>
<gene>
    <name evidence="1" type="ORF">GN244_ATG20323</name>
    <name evidence="2" type="ORF">GN958_ATG19671</name>
</gene>
<dbReference type="InterPro" id="IPR043502">
    <property type="entry name" value="DNA/RNA_pol_sf"/>
</dbReference>
<keyword evidence="3" id="KW-1185">Reference proteome</keyword>
<comment type="caution">
    <text evidence="1">The sequence shown here is derived from an EMBL/GenBank/DDBJ whole genome shotgun (WGS) entry which is preliminary data.</text>
</comment>
<dbReference type="Proteomes" id="UP000704712">
    <property type="component" value="Unassembled WGS sequence"/>
</dbReference>
<dbReference type="PANTHER" id="PTHR37984">
    <property type="entry name" value="PROTEIN CBG26694"/>
    <property type="match status" value="1"/>
</dbReference>
<proteinExistence type="predicted"/>
<name>A0A833SP11_PHYIN</name>
<accession>A0A833SP11</accession>
<sequence length="169" mass="18649">MLISTPTAFAELVRAVLERFRSSRQQVNMAKCGFASHETEYRDYRLTREGIQLLPDKISAIHRIAPSKNKRDLRSFINLVNVLARYVTAPGASAYPIDSTDIASVAVSLNGGVSTRFYQDQETCASRCYATLPELVTAVRRVHGRQYLSAGGNNLPAGSPASYLRPKVD</sequence>
<protein>
    <submittedName>
        <fullName evidence="1">Putative chromo domain-containing protein</fullName>
    </submittedName>
</protein>
<evidence type="ECO:0000313" key="2">
    <source>
        <dbReference type="EMBL" id="KAF4131126.1"/>
    </source>
</evidence>
<evidence type="ECO:0000313" key="3">
    <source>
        <dbReference type="Proteomes" id="UP000602510"/>
    </source>
</evidence>
<organism evidence="1 3">
    <name type="scientific">Phytophthora infestans</name>
    <name type="common">Potato late blight agent</name>
    <name type="synonym">Botrytis infestans</name>
    <dbReference type="NCBI Taxonomy" id="4787"/>
    <lineage>
        <taxon>Eukaryota</taxon>
        <taxon>Sar</taxon>
        <taxon>Stramenopiles</taxon>
        <taxon>Oomycota</taxon>
        <taxon>Peronosporomycetes</taxon>
        <taxon>Peronosporales</taxon>
        <taxon>Peronosporaceae</taxon>
        <taxon>Phytophthora</taxon>
    </lineage>
</organism>
<dbReference type="Proteomes" id="UP000602510">
    <property type="component" value="Unassembled WGS sequence"/>
</dbReference>
<reference evidence="1" key="1">
    <citation type="submission" date="2020-04" db="EMBL/GenBank/DDBJ databases">
        <title>Hybrid Assembly of Korean Phytophthora infestans isolates.</title>
        <authorList>
            <person name="Prokchorchik M."/>
            <person name="Lee Y."/>
            <person name="Seo J."/>
            <person name="Cho J.-H."/>
            <person name="Park Y.-E."/>
            <person name="Jang D.-C."/>
            <person name="Im J.-S."/>
            <person name="Choi J.-G."/>
            <person name="Park H.-J."/>
            <person name="Lee G.-B."/>
            <person name="Lee Y.-G."/>
            <person name="Hong S.-Y."/>
            <person name="Cho K."/>
            <person name="Sohn K.H."/>
        </authorList>
    </citation>
    <scope>NUCLEOTIDE SEQUENCE</scope>
    <source>
        <strain evidence="1">KR_1_A1</strain>
        <strain evidence="2">KR_2_A2</strain>
    </source>
</reference>
<evidence type="ECO:0000313" key="1">
    <source>
        <dbReference type="EMBL" id="KAF4028020.1"/>
    </source>
</evidence>
<dbReference type="EMBL" id="JAACNO010002746">
    <property type="protein sequence ID" value="KAF4131126.1"/>
    <property type="molecule type" value="Genomic_DNA"/>
</dbReference>
<dbReference type="AlphaFoldDB" id="A0A833SP11"/>
<dbReference type="EMBL" id="WSZM01001188">
    <property type="protein sequence ID" value="KAF4028020.1"/>
    <property type="molecule type" value="Genomic_DNA"/>
</dbReference>
<dbReference type="SUPFAM" id="SSF56672">
    <property type="entry name" value="DNA/RNA polymerases"/>
    <property type="match status" value="1"/>
</dbReference>
<dbReference type="InterPro" id="IPR050951">
    <property type="entry name" value="Retrovirus_Pol_polyprotein"/>
</dbReference>